<evidence type="ECO:0000256" key="1">
    <source>
        <dbReference type="ARBA" id="ARBA00004651"/>
    </source>
</evidence>
<keyword evidence="9 10" id="KW-0472">Membrane</keyword>
<evidence type="ECO:0000256" key="5">
    <source>
        <dbReference type="ARBA" id="ARBA00022692"/>
    </source>
</evidence>
<feature type="transmembrane region" description="Helical" evidence="10">
    <location>
        <begin position="409"/>
        <end position="429"/>
    </location>
</feature>
<evidence type="ECO:0000256" key="7">
    <source>
        <dbReference type="ARBA" id="ARBA00022989"/>
    </source>
</evidence>
<dbReference type="AlphaFoldDB" id="A0A5C4T9Y8"/>
<keyword evidence="7 10" id="KW-1133">Transmembrane helix</keyword>
<feature type="transmembrane region" description="Helical" evidence="10">
    <location>
        <begin position="353"/>
        <end position="371"/>
    </location>
</feature>
<comment type="caution">
    <text evidence="11">The sequence shown here is derived from an EMBL/GenBank/DDBJ whole genome shotgun (WGS) entry which is preliminary data.</text>
</comment>
<dbReference type="InterPro" id="IPR004772">
    <property type="entry name" value="TrkH"/>
</dbReference>
<dbReference type="PANTHER" id="PTHR32024:SF1">
    <property type="entry name" value="KTR SYSTEM POTASSIUM UPTAKE PROTEIN B"/>
    <property type="match status" value="1"/>
</dbReference>
<reference evidence="11 12" key="1">
    <citation type="submission" date="2019-05" db="EMBL/GenBank/DDBJ databases">
        <title>We sequenced the genome of Paenibacillus hemerocallicola KCTC 33185 for further insight into its adaptation and study the phylogeny of Paenibacillus.</title>
        <authorList>
            <person name="Narsing Rao M.P."/>
        </authorList>
    </citation>
    <scope>NUCLEOTIDE SEQUENCE [LARGE SCALE GENOMIC DNA]</scope>
    <source>
        <strain evidence="11 12">KCTC 33185</strain>
    </source>
</reference>
<dbReference type="Proteomes" id="UP000307943">
    <property type="component" value="Unassembled WGS sequence"/>
</dbReference>
<gene>
    <name evidence="11" type="ORF">FE784_16160</name>
</gene>
<dbReference type="InterPro" id="IPR003445">
    <property type="entry name" value="Cat_transpt"/>
</dbReference>
<keyword evidence="8" id="KW-0406">Ion transport</keyword>
<evidence type="ECO:0000256" key="6">
    <source>
        <dbReference type="ARBA" id="ARBA00022958"/>
    </source>
</evidence>
<feature type="transmembrane region" description="Helical" evidence="10">
    <location>
        <begin position="195"/>
        <end position="220"/>
    </location>
</feature>
<feature type="transmembrane region" description="Helical" evidence="10">
    <location>
        <begin position="12"/>
        <end position="31"/>
    </location>
</feature>
<feature type="transmembrane region" description="Helical" evidence="10">
    <location>
        <begin position="129"/>
        <end position="150"/>
    </location>
</feature>
<keyword evidence="5 10" id="KW-0812">Transmembrane</keyword>
<feature type="transmembrane region" description="Helical" evidence="10">
    <location>
        <begin position="232"/>
        <end position="251"/>
    </location>
</feature>
<keyword evidence="6" id="KW-0630">Potassium</keyword>
<protein>
    <submittedName>
        <fullName evidence="11">Trk family potassium uptake protein</fullName>
    </submittedName>
</protein>
<proteinExistence type="predicted"/>
<keyword evidence="4" id="KW-0633">Potassium transport</keyword>
<dbReference type="EMBL" id="VDCQ01000021">
    <property type="protein sequence ID" value="TNJ65237.1"/>
    <property type="molecule type" value="Genomic_DNA"/>
</dbReference>
<evidence type="ECO:0000256" key="2">
    <source>
        <dbReference type="ARBA" id="ARBA00022448"/>
    </source>
</evidence>
<feature type="transmembrane region" description="Helical" evidence="10">
    <location>
        <begin position="377"/>
        <end position="397"/>
    </location>
</feature>
<organism evidence="11 12">
    <name type="scientific">Paenibacillus hemerocallicola</name>
    <dbReference type="NCBI Taxonomy" id="1172614"/>
    <lineage>
        <taxon>Bacteria</taxon>
        <taxon>Bacillati</taxon>
        <taxon>Bacillota</taxon>
        <taxon>Bacilli</taxon>
        <taxon>Bacillales</taxon>
        <taxon>Paenibacillaceae</taxon>
        <taxon>Paenibacillus</taxon>
    </lineage>
</organism>
<dbReference type="GO" id="GO:0015379">
    <property type="term" value="F:potassium:chloride symporter activity"/>
    <property type="evidence" value="ECO:0007669"/>
    <property type="project" value="InterPro"/>
</dbReference>
<evidence type="ECO:0000313" key="12">
    <source>
        <dbReference type="Proteomes" id="UP000307943"/>
    </source>
</evidence>
<accession>A0A5C4T9Y8</accession>
<feature type="transmembrane region" description="Helical" evidence="10">
    <location>
        <begin position="70"/>
        <end position="98"/>
    </location>
</feature>
<evidence type="ECO:0000256" key="10">
    <source>
        <dbReference type="SAM" id="Phobius"/>
    </source>
</evidence>
<keyword evidence="12" id="KW-1185">Reference proteome</keyword>
<dbReference type="GO" id="GO:0005886">
    <property type="term" value="C:plasma membrane"/>
    <property type="evidence" value="ECO:0007669"/>
    <property type="project" value="UniProtKB-SubCell"/>
</dbReference>
<comment type="subcellular location">
    <subcellularLocation>
        <location evidence="1">Cell membrane</location>
        <topology evidence="1">Multi-pass membrane protein</topology>
    </subcellularLocation>
</comment>
<name>A0A5C4T9Y8_9BACL</name>
<dbReference type="NCBIfam" id="TIGR00933">
    <property type="entry name" value="2a38"/>
    <property type="match status" value="1"/>
</dbReference>
<dbReference type="OrthoDB" id="9810952at2"/>
<feature type="transmembrane region" description="Helical" evidence="10">
    <location>
        <begin position="314"/>
        <end position="332"/>
    </location>
</feature>
<evidence type="ECO:0000256" key="9">
    <source>
        <dbReference type="ARBA" id="ARBA00023136"/>
    </source>
</evidence>
<dbReference type="PANTHER" id="PTHR32024">
    <property type="entry name" value="TRK SYSTEM POTASSIUM UPTAKE PROTEIN TRKG-RELATED"/>
    <property type="match status" value="1"/>
</dbReference>
<dbReference type="Pfam" id="PF02386">
    <property type="entry name" value="TrkH"/>
    <property type="match status" value="1"/>
</dbReference>
<keyword evidence="2" id="KW-0813">Transport</keyword>
<sequence>MKIKRFRPNPPQALAFGFILMIVTGSILLSLPISSSDRTGMSFIDALFMATSATCVTGLSFFNIGQDFSFFGQIVLLLLVQIGGLGFMTIATLAALVFRRRISFRERLILQEAMNQNTTEGIVRLIRKVLLYALVIEAVGALILTIRWTFEMPFGRAVYFGVFHSISIFNNAGFDLFGMFADRRGSLMHYVEDPIVNLVTVLLIILGGIGFIVISDLLTYPKTRKLTLHSKVVLSVSAGLIGLGTLVIFLFEFTNPMTMQPLSPIGKTLGAMFQSVTARSAGLSTLDVGMLRQATQFFMIILMFIGAAPGSSGGGIKVTTFAILIGAMIAMVRGKEDIVMFRHRIAKDRIYKAITFTLLSFFLIVFAAMVLSTTEDFPFLGILFEVTSAYGTAGMSMGLTSQLTTFGKVVIILLMFVGRLGPVTLAFTLTSKSEKELFRYPEGKITIG</sequence>
<evidence type="ECO:0000256" key="8">
    <source>
        <dbReference type="ARBA" id="ARBA00023065"/>
    </source>
</evidence>
<keyword evidence="3" id="KW-1003">Cell membrane</keyword>
<evidence type="ECO:0000256" key="3">
    <source>
        <dbReference type="ARBA" id="ARBA00022475"/>
    </source>
</evidence>
<evidence type="ECO:0000313" key="11">
    <source>
        <dbReference type="EMBL" id="TNJ65237.1"/>
    </source>
</evidence>
<evidence type="ECO:0000256" key="4">
    <source>
        <dbReference type="ARBA" id="ARBA00022538"/>
    </source>
</evidence>